<feature type="transmembrane region" description="Helical" evidence="2">
    <location>
        <begin position="36"/>
        <end position="54"/>
    </location>
</feature>
<sequence length="157" mass="16332">MDTLIGSILGWVGTIGTFSAYVLLWRGRVDSSALHYSLLNAAGGFMAGAGAFAFGAWPAFGSNIVWGAIGVHGVVMALRRKLAASAALTSAAAPHPLVAGPWTPDTTDALPISLPWLPRVIEMETPEAVQTQSPAEIPAPAQTGVTPPAIRERAYAR</sequence>
<evidence type="ECO:0000313" key="4">
    <source>
        <dbReference type="EMBL" id="QIM15640.1"/>
    </source>
</evidence>
<dbReference type="EMBL" id="CP049934">
    <property type="protein sequence ID" value="QIM15640.1"/>
    <property type="molecule type" value="Genomic_DNA"/>
</dbReference>
<evidence type="ECO:0000259" key="3">
    <source>
        <dbReference type="Pfam" id="PF26604"/>
    </source>
</evidence>
<evidence type="ECO:0000256" key="2">
    <source>
        <dbReference type="SAM" id="Phobius"/>
    </source>
</evidence>
<dbReference type="KEGG" id="lins:G7067_03160"/>
<evidence type="ECO:0000313" key="5">
    <source>
        <dbReference type="Proteomes" id="UP000501387"/>
    </source>
</evidence>
<keyword evidence="2" id="KW-0812">Transmembrane</keyword>
<feature type="transmembrane region" description="Helical" evidence="2">
    <location>
        <begin position="60"/>
        <end position="78"/>
    </location>
</feature>
<dbReference type="AlphaFoldDB" id="A0A6G8FGP7"/>
<protein>
    <recommendedName>
        <fullName evidence="3">CBU-0592-like domain-containing protein</fullName>
    </recommendedName>
</protein>
<proteinExistence type="predicted"/>
<organism evidence="4 5">
    <name type="scientific">Leucobacter insecticola</name>
    <dbReference type="NCBI Taxonomy" id="2714934"/>
    <lineage>
        <taxon>Bacteria</taxon>
        <taxon>Bacillati</taxon>
        <taxon>Actinomycetota</taxon>
        <taxon>Actinomycetes</taxon>
        <taxon>Micrococcales</taxon>
        <taxon>Microbacteriaceae</taxon>
        <taxon>Leucobacter</taxon>
    </lineage>
</organism>
<dbReference type="InterPro" id="IPR058058">
    <property type="entry name" value="CBU_0592-like"/>
</dbReference>
<dbReference type="Pfam" id="PF26604">
    <property type="entry name" value="CBU_0592"/>
    <property type="match status" value="1"/>
</dbReference>
<feature type="domain" description="CBU-0592-like" evidence="3">
    <location>
        <begin position="8"/>
        <end position="81"/>
    </location>
</feature>
<evidence type="ECO:0000256" key="1">
    <source>
        <dbReference type="SAM" id="MobiDB-lite"/>
    </source>
</evidence>
<keyword evidence="5" id="KW-1185">Reference proteome</keyword>
<feature type="transmembrane region" description="Helical" evidence="2">
    <location>
        <begin position="6"/>
        <end position="24"/>
    </location>
</feature>
<gene>
    <name evidence="4" type="ORF">G7067_03160</name>
</gene>
<keyword evidence="2" id="KW-0472">Membrane</keyword>
<dbReference type="Proteomes" id="UP000501387">
    <property type="component" value="Chromosome"/>
</dbReference>
<accession>A0A6G8FGP7</accession>
<keyword evidence="2" id="KW-1133">Transmembrane helix</keyword>
<reference evidence="4 5" key="1">
    <citation type="submission" date="2020-03" db="EMBL/GenBank/DDBJ databases">
        <title>Leucobacter sp. nov., isolated from beetles.</title>
        <authorList>
            <person name="Hyun D.-W."/>
            <person name="Bae J.-W."/>
        </authorList>
    </citation>
    <scope>NUCLEOTIDE SEQUENCE [LARGE SCALE GENOMIC DNA]</scope>
    <source>
        <strain evidence="4 5">HDW9B</strain>
    </source>
</reference>
<feature type="region of interest" description="Disordered" evidence="1">
    <location>
        <begin position="127"/>
        <end position="151"/>
    </location>
</feature>
<dbReference type="RefSeq" id="WP_166321924.1">
    <property type="nucleotide sequence ID" value="NZ_CP049934.1"/>
</dbReference>
<name>A0A6G8FGP7_9MICO</name>